<dbReference type="Proteomes" id="UP001605036">
    <property type="component" value="Unassembled WGS sequence"/>
</dbReference>
<name>A0ABD1XST4_9MARC</name>
<gene>
    <name evidence="1" type="ORF">R1flu_023537</name>
</gene>
<evidence type="ECO:0000313" key="1">
    <source>
        <dbReference type="EMBL" id="KAL2611845.1"/>
    </source>
</evidence>
<protein>
    <submittedName>
        <fullName evidence="1">Uncharacterized protein</fullName>
    </submittedName>
</protein>
<dbReference type="AlphaFoldDB" id="A0ABD1XST4"/>
<reference evidence="1 2" key="1">
    <citation type="submission" date="2024-09" db="EMBL/GenBank/DDBJ databases">
        <title>Chromosome-scale assembly of Riccia fluitans.</title>
        <authorList>
            <person name="Paukszto L."/>
            <person name="Sawicki J."/>
            <person name="Karawczyk K."/>
            <person name="Piernik-Szablinska J."/>
            <person name="Szczecinska M."/>
            <person name="Mazdziarz M."/>
        </authorList>
    </citation>
    <scope>NUCLEOTIDE SEQUENCE [LARGE SCALE GENOMIC DNA]</scope>
    <source>
        <strain evidence="1">Rf_01</strain>
        <tissue evidence="1">Aerial parts of the thallus</tissue>
    </source>
</reference>
<accession>A0ABD1XST4</accession>
<evidence type="ECO:0000313" key="2">
    <source>
        <dbReference type="Proteomes" id="UP001605036"/>
    </source>
</evidence>
<comment type="caution">
    <text evidence="1">The sequence shown here is derived from an EMBL/GenBank/DDBJ whole genome shotgun (WGS) entry which is preliminary data.</text>
</comment>
<dbReference type="EMBL" id="JBHFFA010000007">
    <property type="protein sequence ID" value="KAL2611845.1"/>
    <property type="molecule type" value="Genomic_DNA"/>
</dbReference>
<sequence length="123" mass="14221">MVVSFRYNELNVWRVGASIYELDKLQFKLLELTRSPTTLWPDHIKKRTASLLTEFHSALELTSAADDEYIYLCDEHLSYRLETGTWSSHGSLPTTLHEHCDNEKLCEIHGVRFQPSLNPFAVP</sequence>
<keyword evidence="2" id="KW-1185">Reference proteome</keyword>
<proteinExistence type="predicted"/>
<organism evidence="1 2">
    <name type="scientific">Riccia fluitans</name>
    <dbReference type="NCBI Taxonomy" id="41844"/>
    <lineage>
        <taxon>Eukaryota</taxon>
        <taxon>Viridiplantae</taxon>
        <taxon>Streptophyta</taxon>
        <taxon>Embryophyta</taxon>
        <taxon>Marchantiophyta</taxon>
        <taxon>Marchantiopsida</taxon>
        <taxon>Marchantiidae</taxon>
        <taxon>Marchantiales</taxon>
        <taxon>Ricciaceae</taxon>
        <taxon>Riccia</taxon>
    </lineage>
</organism>